<dbReference type="PANTHER" id="PTHR18964:SF173">
    <property type="entry name" value="GLUCOKINASE"/>
    <property type="match status" value="1"/>
</dbReference>
<reference evidence="2 3" key="1">
    <citation type="submission" date="2019-07" db="EMBL/GenBank/DDBJ databases">
        <title>Whole genome shotgun sequence of Cellulomonas composti NBRC 100758.</title>
        <authorList>
            <person name="Hosoyama A."/>
            <person name="Uohara A."/>
            <person name="Ohji S."/>
            <person name="Ichikawa N."/>
        </authorList>
    </citation>
    <scope>NUCLEOTIDE SEQUENCE [LARGE SCALE GENOMIC DNA]</scope>
    <source>
        <strain evidence="2 3">NBRC 100758</strain>
    </source>
</reference>
<comment type="caution">
    <text evidence="2">The sequence shown here is derived from an EMBL/GenBank/DDBJ whole genome shotgun (WGS) entry which is preliminary data.</text>
</comment>
<dbReference type="Gene3D" id="1.10.10.10">
    <property type="entry name" value="Winged helix-like DNA-binding domain superfamily/Winged helix DNA-binding domain"/>
    <property type="match status" value="1"/>
</dbReference>
<dbReference type="Proteomes" id="UP000321720">
    <property type="component" value="Unassembled WGS sequence"/>
</dbReference>
<dbReference type="OrthoDB" id="3189808at2"/>
<proteinExistence type="inferred from homology"/>
<organism evidence="2 3">
    <name type="scientific">Cellulomonas composti</name>
    <dbReference type="NCBI Taxonomy" id="266130"/>
    <lineage>
        <taxon>Bacteria</taxon>
        <taxon>Bacillati</taxon>
        <taxon>Actinomycetota</taxon>
        <taxon>Actinomycetes</taxon>
        <taxon>Micrococcales</taxon>
        <taxon>Cellulomonadaceae</taxon>
        <taxon>Cellulomonas</taxon>
    </lineage>
</organism>
<dbReference type="InterPro" id="IPR036390">
    <property type="entry name" value="WH_DNA-bd_sf"/>
</dbReference>
<dbReference type="Pfam" id="PF13412">
    <property type="entry name" value="HTH_24"/>
    <property type="match status" value="1"/>
</dbReference>
<evidence type="ECO:0000313" key="2">
    <source>
        <dbReference type="EMBL" id="GEL95448.1"/>
    </source>
</evidence>
<dbReference type="EMBL" id="BJWG01000009">
    <property type="protein sequence ID" value="GEL95448.1"/>
    <property type="molecule type" value="Genomic_DNA"/>
</dbReference>
<dbReference type="InterPro" id="IPR043129">
    <property type="entry name" value="ATPase_NBD"/>
</dbReference>
<dbReference type="SUPFAM" id="SSF53067">
    <property type="entry name" value="Actin-like ATPase domain"/>
    <property type="match status" value="1"/>
</dbReference>
<dbReference type="InterPro" id="IPR011991">
    <property type="entry name" value="ArsR-like_HTH"/>
</dbReference>
<keyword evidence="3" id="KW-1185">Reference proteome</keyword>
<comment type="similarity">
    <text evidence="1">Belongs to the ROK (NagC/XylR) family.</text>
</comment>
<dbReference type="PANTHER" id="PTHR18964">
    <property type="entry name" value="ROK (REPRESSOR, ORF, KINASE) FAMILY"/>
    <property type="match status" value="1"/>
</dbReference>
<protein>
    <submittedName>
        <fullName evidence="2">NagC family transcriptional regulator</fullName>
    </submittedName>
</protein>
<dbReference type="InterPro" id="IPR000600">
    <property type="entry name" value="ROK"/>
</dbReference>
<dbReference type="SUPFAM" id="SSF46785">
    <property type="entry name" value="Winged helix' DNA-binding domain"/>
    <property type="match status" value="1"/>
</dbReference>
<name>A0A511JBU2_9CELL</name>
<evidence type="ECO:0000256" key="1">
    <source>
        <dbReference type="ARBA" id="ARBA00006479"/>
    </source>
</evidence>
<dbReference type="RefSeq" id="WP_146843094.1">
    <property type="nucleotide sequence ID" value="NZ_BJWG01000009.1"/>
</dbReference>
<sequence>MSRRAAAAAGSQSSLREANRQLVVETVKRYGGLTQIELADATGLSQATVSTIVRELLAAGVVDTASTTRSGRRAQMVTLARRVGLAVGVQVGHRHLRVALGDFSHEILVEQSLPLPIEHRVDTTLDRVALLVVDLLERVGASLDDVVGMGVGVPAPVDLATGMISVHGVMPGWDDVHVGQVLSKRLNLPVYVDNDANLGAIAESTLGAAREFTDSIFVRASYGVGAGIIVGGQVLRGFAGTAGEIGHFIVDPEGAECRCGARGCLDTIVGAAGLLEQLGPTPGLGNLRDVVQRTNQGDERFGDVVAHAGTTIGSVVAGLGLAVNPQVVVVGGELAETGETFLAPLRAAVLRGLLPNTIAPLDVVRAGLGLRAEMVGALVLALQSTDVPLSVEETVEETMDVGGLL</sequence>
<dbReference type="InterPro" id="IPR036388">
    <property type="entry name" value="WH-like_DNA-bd_sf"/>
</dbReference>
<accession>A0A511JBU2</accession>
<dbReference type="CDD" id="cd00090">
    <property type="entry name" value="HTH_ARSR"/>
    <property type="match status" value="1"/>
</dbReference>
<dbReference type="Gene3D" id="3.30.420.40">
    <property type="match status" value="2"/>
</dbReference>
<evidence type="ECO:0000313" key="3">
    <source>
        <dbReference type="Proteomes" id="UP000321720"/>
    </source>
</evidence>
<gene>
    <name evidence="2" type="ORF">CCO02nite_21060</name>
</gene>
<dbReference type="Pfam" id="PF00480">
    <property type="entry name" value="ROK"/>
    <property type="match status" value="1"/>
</dbReference>
<dbReference type="AlphaFoldDB" id="A0A511JBU2"/>